<feature type="signal peptide" evidence="5">
    <location>
        <begin position="1"/>
        <end position="22"/>
    </location>
</feature>
<feature type="domain" description="Type II/III secretion system secretin-like" evidence="6">
    <location>
        <begin position="204"/>
        <end position="363"/>
    </location>
</feature>
<dbReference type="PANTHER" id="PTHR30332:SF24">
    <property type="entry name" value="SECRETIN GSPD-RELATED"/>
    <property type="match status" value="1"/>
</dbReference>
<comment type="similarity">
    <text evidence="4">Belongs to the bacterial secretin family.</text>
</comment>
<evidence type="ECO:0000256" key="2">
    <source>
        <dbReference type="ARBA" id="ARBA00022729"/>
    </source>
</evidence>
<evidence type="ECO:0000256" key="4">
    <source>
        <dbReference type="RuleBase" id="RU004003"/>
    </source>
</evidence>
<sequence>MKLTALNLLLALFIVSAGVAAAQDRLPVREYTNPDELVVLDESMDFEEALSLFEEFSEEFTGRIIIDRSGFSGEIGVEVPQMHWFDALERVAGYNNLAVLEHERYIEIEEMPDEEQERVQEPARKLEDETINFNTREIEIKATFFEVNRSAIRELGVDWSAVSNGRVQVDHQAADRIGDPAIGIQISGDDVGGTGVDISALFNALESMNEGEVISSPTIKVMEGESGRIQVGQDFSLRQRDFAGNIVERFFSTGTILEVVPNILYHEGTPYIYMTVRAERSTVAPGETSTIVNKQEAETEVLMLSGETTVIAGLYETEENVTRRGVPLLKDLPGWFFGLRYLFGYNSTEHIVQELVVVLETSLVPTLEQRLEGVFESAPNLIRDMRNEFQEFQLEDLER</sequence>
<comment type="caution">
    <text evidence="7">The sequence shown here is derived from an EMBL/GenBank/DDBJ whole genome shotgun (WGS) entry which is preliminary data.</text>
</comment>
<feature type="chain" id="PRO_5035245475" evidence="5">
    <location>
        <begin position="23"/>
        <end position="399"/>
    </location>
</feature>
<evidence type="ECO:0000313" key="7">
    <source>
        <dbReference type="EMBL" id="MBP3191909.1"/>
    </source>
</evidence>
<dbReference type="RefSeq" id="WP_210510810.1">
    <property type="nucleotide sequence ID" value="NZ_JAFIDN010000003.1"/>
</dbReference>
<dbReference type="AlphaFoldDB" id="A0A8J7RQ84"/>
<proteinExistence type="inferred from homology"/>
<comment type="subcellular location">
    <subcellularLocation>
        <location evidence="1">Cell outer membrane</location>
    </subcellularLocation>
</comment>
<dbReference type="EMBL" id="JAFIDN010000003">
    <property type="protein sequence ID" value="MBP3191909.1"/>
    <property type="molecule type" value="Genomic_DNA"/>
</dbReference>
<evidence type="ECO:0000256" key="1">
    <source>
        <dbReference type="ARBA" id="ARBA00004442"/>
    </source>
</evidence>
<dbReference type="PRINTS" id="PR01337">
    <property type="entry name" value="TYPE3OMGPROT"/>
</dbReference>
<dbReference type="GO" id="GO:0009279">
    <property type="term" value="C:cell outer membrane"/>
    <property type="evidence" value="ECO:0007669"/>
    <property type="project" value="UniProtKB-SubCell"/>
</dbReference>
<dbReference type="GO" id="GO:0009306">
    <property type="term" value="P:protein secretion"/>
    <property type="evidence" value="ECO:0007669"/>
    <property type="project" value="InterPro"/>
</dbReference>
<reference evidence="7" key="1">
    <citation type="submission" date="2021-02" db="EMBL/GenBank/DDBJ databases">
        <title>Natronogracilivirga saccharolytica gen. nov. sp. nov. a new anaerobic, haloalkiliphilic carbohydrate-fermenting bacterium from soda lake and proposing of Cyclonatronumiaceae fam. nov. in the phylum Balneolaeota.</title>
        <authorList>
            <person name="Zhilina T.N."/>
            <person name="Sorokin D.Y."/>
            <person name="Zavarzina D.G."/>
            <person name="Toshchakov S.V."/>
            <person name="Kublanov I.V."/>
        </authorList>
    </citation>
    <scope>NUCLEOTIDE SEQUENCE</scope>
    <source>
        <strain evidence="7">Z-1702</strain>
    </source>
</reference>
<dbReference type="GO" id="GO:0015627">
    <property type="term" value="C:type II protein secretion system complex"/>
    <property type="evidence" value="ECO:0007669"/>
    <property type="project" value="TreeGrafter"/>
</dbReference>
<organism evidence="7 8">
    <name type="scientific">Natronogracilivirga saccharolytica</name>
    <dbReference type="NCBI Taxonomy" id="2812953"/>
    <lineage>
        <taxon>Bacteria</taxon>
        <taxon>Pseudomonadati</taxon>
        <taxon>Balneolota</taxon>
        <taxon>Balneolia</taxon>
        <taxon>Balneolales</taxon>
        <taxon>Cyclonatronaceae</taxon>
        <taxon>Natronogracilivirga</taxon>
    </lineage>
</organism>
<evidence type="ECO:0000313" key="8">
    <source>
        <dbReference type="Proteomes" id="UP000673975"/>
    </source>
</evidence>
<dbReference type="InterPro" id="IPR004846">
    <property type="entry name" value="T2SS/T3SS_dom"/>
</dbReference>
<dbReference type="InterPro" id="IPR050810">
    <property type="entry name" value="Bact_Secretion_Sys_Channel"/>
</dbReference>
<keyword evidence="3" id="KW-0472">Membrane</keyword>
<dbReference type="InterPro" id="IPR003522">
    <property type="entry name" value="T3SS_OM_pore_YscC"/>
</dbReference>
<keyword evidence="2 5" id="KW-0732">Signal</keyword>
<evidence type="ECO:0000256" key="3">
    <source>
        <dbReference type="ARBA" id="ARBA00023136"/>
    </source>
</evidence>
<evidence type="ECO:0000259" key="6">
    <source>
        <dbReference type="Pfam" id="PF00263"/>
    </source>
</evidence>
<evidence type="ECO:0000256" key="5">
    <source>
        <dbReference type="SAM" id="SignalP"/>
    </source>
</evidence>
<accession>A0A8J7RQ84</accession>
<protein>
    <submittedName>
        <fullName evidence="7">Type II and III secretion system protein</fullName>
    </submittedName>
</protein>
<gene>
    <name evidence="7" type="ORF">NATSA_04445</name>
</gene>
<name>A0A8J7RQ84_9BACT</name>
<dbReference type="Proteomes" id="UP000673975">
    <property type="component" value="Unassembled WGS sequence"/>
</dbReference>
<dbReference type="PANTHER" id="PTHR30332">
    <property type="entry name" value="PROBABLE GENERAL SECRETION PATHWAY PROTEIN D"/>
    <property type="match status" value="1"/>
</dbReference>
<keyword evidence="8" id="KW-1185">Reference proteome</keyword>
<dbReference type="Pfam" id="PF00263">
    <property type="entry name" value="Secretin"/>
    <property type="match status" value="1"/>
</dbReference>